<dbReference type="SMART" id="SM00293">
    <property type="entry name" value="PWWP"/>
    <property type="match status" value="1"/>
</dbReference>
<dbReference type="STRING" id="51511.ENSCSAVP00000006479"/>
<dbReference type="Gene3D" id="2.30.30.140">
    <property type="match status" value="1"/>
</dbReference>
<dbReference type="SUPFAM" id="SSF63748">
    <property type="entry name" value="Tudor/PWWP/MBT"/>
    <property type="match status" value="1"/>
</dbReference>
<reference evidence="2" key="2">
    <citation type="submission" date="2025-08" db="UniProtKB">
        <authorList>
            <consortium name="Ensembl"/>
        </authorList>
    </citation>
    <scope>IDENTIFICATION</scope>
</reference>
<dbReference type="GeneTree" id="ENSGT00940000179885"/>
<feature type="domain" description="PWWP" evidence="1">
    <location>
        <begin position="8"/>
        <end position="67"/>
    </location>
</feature>
<protein>
    <recommendedName>
        <fullName evidence="1">PWWP domain-containing protein</fullName>
    </recommendedName>
</protein>
<dbReference type="InterPro" id="IPR000313">
    <property type="entry name" value="PWWP_dom"/>
</dbReference>
<evidence type="ECO:0000313" key="2">
    <source>
        <dbReference type="Ensembl" id="ENSCSAVP00000006479.1"/>
    </source>
</evidence>
<accession>H2YMC7</accession>
<dbReference type="InterPro" id="IPR052657">
    <property type="entry name" value="PDP_family_Arabidopsis"/>
</dbReference>
<dbReference type="Proteomes" id="UP000007875">
    <property type="component" value="Unassembled WGS sequence"/>
</dbReference>
<dbReference type="PANTHER" id="PTHR10688">
    <property type="entry name" value="PWWP DOMAIN-CONTAINING PROTEIN"/>
    <property type="match status" value="1"/>
</dbReference>
<dbReference type="PANTHER" id="PTHR10688:SF5">
    <property type="entry name" value="PWWP DOMAIN-CONTAINING PROTEIN 1-RELATED"/>
    <property type="match status" value="1"/>
</dbReference>
<dbReference type="AlphaFoldDB" id="H2YMC7"/>
<organism evidence="2 3">
    <name type="scientific">Ciona savignyi</name>
    <name type="common">Pacific transparent sea squirt</name>
    <dbReference type="NCBI Taxonomy" id="51511"/>
    <lineage>
        <taxon>Eukaryota</taxon>
        <taxon>Metazoa</taxon>
        <taxon>Chordata</taxon>
        <taxon>Tunicata</taxon>
        <taxon>Ascidiacea</taxon>
        <taxon>Phlebobranchia</taxon>
        <taxon>Cionidae</taxon>
        <taxon>Ciona</taxon>
    </lineage>
</organism>
<dbReference type="InParanoid" id="H2YMC7"/>
<proteinExistence type="predicted"/>
<reference evidence="3" key="1">
    <citation type="submission" date="2003-08" db="EMBL/GenBank/DDBJ databases">
        <authorList>
            <person name="Birren B."/>
            <person name="Nusbaum C."/>
            <person name="Abebe A."/>
            <person name="Abouelleil A."/>
            <person name="Adekoya E."/>
            <person name="Ait-zahra M."/>
            <person name="Allen N."/>
            <person name="Allen T."/>
            <person name="An P."/>
            <person name="Anderson M."/>
            <person name="Anderson S."/>
            <person name="Arachchi H."/>
            <person name="Armbruster J."/>
            <person name="Bachantsang P."/>
            <person name="Baldwin J."/>
            <person name="Barry A."/>
            <person name="Bayul T."/>
            <person name="Blitshsteyn B."/>
            <person name="Bloom T."/>
            <person name="Blye J."/>
            <person name="Boguslavskiy L."/>
            <person name="Borowsky M."/>
            <person name="Boukhgalter B."/>
            <person name="Brunache A."/>
            <person name="Butler J."/>
            <person name="Calixte N."/>
            <person name="Calvo S."/>
            <person name="Camarata J."/>
            <person name="Campo K."/>
            <person name="Chang J."/>
            <person name="Cheshatsang Y."/>
            <person name="Citroen M."/>
            <person name="Collymore A."/>
            <person name="Considine T."/>
            <person name="Cook A."/>
            <person name="Cooke P."/>
            <person name="Corum B."/>
            <person name="Cuomo C."/>
            <person name="David R."/>
            <person name="Dawoe T."/>
            <person name="Degray S."/>
            <person name="Dodge S."/>
            <person name="Dooley K."/>
            <person name="Dorje P."/>
            <person name="Dorjee K."/>
            <person name="Dorris L."/>
            <person name="Duffey N."/>
            <person name="Dupes A."/>
            <person name="Elkins T."/>
            <person name="Engels R."/>
            <person name="Erickson J."/>
            <person name="Farina A."/>
            <person name="Faro S."/>
            <person name="Ferreira P."/>
            <person name="Fischer H."/>
            <person name="Fitzgerald M."/>
            <person name="Foley K."/>
            <person name="Gage D."/>
            <person name="Galagan J."/>
            <person name="Gearin G."/>
            <person name="Gnerre S."/>
            <person name="Gnirke A."/>
            <person name="Goyette A."/>
            <person name="Graham J."/>
            <person name="Grandbois E."/>
            <person name="Gyaltsen K."/>
            <person name="Hafez N."/>
            <person name="Hagopian D."/>
            <person name="Hagos B."/>
            <person name="Hall J."/>
            <person name="Hatcher B."/>
            <person name="Heller A."/>
            <person name="Higgins H."/>
            <person name="Honan T."/>
            <person name="Horn A."/>
            <person name="Houde N."/>
            <person name="Hughes L."/>
            <person name="Hulme W."/>
            <person name="Husby E."/>
            <person name="Iliev I."/>
            <person name="Jaffe D."/>
            <person name="Jones C."/>
            <person name="Kamal M."/>
            <person name="Kamat A."/>
            <person name="Kamvysselis M."/>
            <person name="Karlsson E."/>
            <person name="Kells C."/>
            <person name="Kieu A."/>
            <person name="Kisner P."/>
            <person name="Kodira C."/>
            <person name="Kulbokas E."/>
            <person name="Labutti K."/>
            <person name="Lama D."/>
            <person name="Landers T."/>
            <person name="Leger J."/>
            <person name="Levine S."/>
            <person name="Lewis D."/>
            <person name="Lewis T."/>
            <person name="Lindblad-toh K."/>
            <person name="Liu X."/>
            <person name="Lokyitsang T."/>
            <person name="Lokyitsang Y."/>
            <person name="Lucien O."/>
            <person name="Lui A."/>
            <person name="Ma L.J."/>
            <person name="Mabbitt R."/>
            <person name="Macdonald J."/>
            <person name="Maclean C."/>
            <person name="Major J."/>
            <person name="Manning J."/>
            <person name="Marabella R."/>
            <person name="Maru K."/>
            <person name="Matthews C."/>
            <person name="Mauceli E."/>
            <person name="Mccarthy M."/>
            <person name="Mcdonough S."/>
            <person name="Mcghee T."/>
            <person name="Meldrim J."/>
            <person name="Meneus L."/>
            <person name="Mesirov J."/>
            <person name="Mihalev A."/>
            <person name="Mihova T."/>
            <person name="Mikkelsen T."/>
            <person name="Mlenga V."/>
            <person name="Moru K."/>
            <person name="Mozes J."/>
            <person name="Mulrain L."/>
            <person name="Munson G."/>
            <person name="Naylor J."/>
            <person name="Newes C."/>
            <person name="Nguyen C."/>
            <person name="Nguyen N."/>
            <person name="Nguyen T."/>
            <person name="Nicol R."/>
            <person name="Nielsen C."/>
            <person name="Nizzari M."/>
            <person name="Norbu C."/>
            <person name="Norbu N."/>
            <person name="O'donnell P."/>
            <person name="Okoawo O."/>
            <person name="O'leary S."/>
            <person name="Omotosho B."/>
            <person name="O'neill K."/>
            <person name="Osman S."/>
            <person name="Parker S."/>
            <person name="Perrin D."/>
            <person name="Phunkhang P."/>
            <person name="Piqani B."/>
            <person name="Purcell S."/>
            <person name="Rachupka T."/>
            <person name="Ramasamy U."/>
            <person name="Rameau R."/>
            <person name="Ray V."/>
            <person name="Raymond C."/>
            <person name="Retta R."/>
            <person name="Richardson S."/>
            <person name="Rise C."/>
            <person name="Rodriguez J."/>
            <person name="Rogers J."/>
            <person name="Rogov P."/>
            <person name="Rutman M."/>
            <person name="Schupbach R."/>
            <person name="Seaman C."/>
            <person name="Settipalli S."/>
            <person name="Sharpe T."/>
            <person name="Sheridan J."/>
            <person name="Sherpa N."/>
            <person name="Shi J."/>
            <person name="Smirnov S."/>
            <person name="Smith C."/>
            <person name="Sougnez C."/>
            <person name="Spencer B."/>
            <person name="Stalker J."/>
            <person name="Stange-thomann N."/>
            <person name="Stavropoulos S."/>
            <person name="Stetson K."/>
            <person name="Stone C."/>
            <person name="Stone S."/>
            <person name="Stubbs M."/>
            <person name="Talamas J."/>
            <person name="Tchuinga P."/>
            <person name="Tenzing P."/>
            <person name="Tesfaye S."/>
            <person name="Theodore J."/>
            <person name="Thoulutsang Y."/>
            <person name="Topham K."/>
            <person name="Towey S."/>
            <person name="Tsamla T."/>
            <person name="Tsomo N."/>
            <person name="Vallee D."/>
            <person name="Vassiliev H."/>
            <person name="Venkataraman V."/>
            <person name="Vinson J."/>
            <person name="Vo A."/>
            <person name="Wade C."/>
            <person name="Wang S."/>
            <person name="Wangchuk T."/>
            <person name="Wangdi T."/>
            <person name="Whittaker C."/>
            <person name="Wilkinson J."/>
            <person name="Wu Y."/>
            <person name="Wyman D."/>
            <person name="Yadav S."/>
            <person name="Yang S."/>
            <person name="Yang X."/>
            <person name="Yeager S."/>
            <person name="Yee E."/>
            <person name="Young G."/>
            <person name="Zainoun J."/>
            <person name="Zembeck L."/>
            <person name="Zimmer A."/>
            <person name="Zody M."/>
            <person name="Lander E."/>
        </authorList>
    </citation>
    <scope>NUCLEOTIDE SEQUENCE [LARGE SCALE GENOMIC DNA]</scope>
</reference>
<reference evidence="2" key="3">
    <citation type="submission" date="2025-09" db="UniProtKB">
        <authorList>
            <consortium name="Ensembl"/>
        </authorList>
    </citation>
    <scope>IDENTIFICATION</scope>
</reference>
<evidence type="ECO:0000313" key="3">
    <source>
        <dbReference type="Proteomes" id="UP000007875"/>
    </source>
</evidence>
<sequence>MEQSNLKIGDFVWAKMTGYPYWPGKIVEPDKDVKKPNKKFEMFFVRFYGTGDYAWTKADLIHKFNENREKYTSGSKRVIFVDAVKKCEHAVENREKGLPDT</sequence>
<dbReference type="Pfam" id="PF00855">
    <property type="entry name" value="PWWP"/>
    <property type="match status" value="1"/>
</dbReference>
<dbReference type="Ensembl" id="ENSCSAVT00000006561.1">
    <property type="protein sequence ID" value="ENSCSAVP00000006479.1"/>
    <property type="gene ID" value="ENSCSAVG00000003876.1"/>
</dbReference>
<evidence type="ECO:0000259" key="1">
    <source>
        <dbReference type="PROSITE" id="PS50812"/>
    </source>
</evidence>
<name>H2YMC7_CIOSA</name>
<dbReference type="PROSITE" id="PS50812">
    <property type="entry name" value="PWWP"/>
    <property type="match status" value="1"/>
</dbReference>
<keyword evidence="3" id="KW-1185">Reference proteome</keyword>
<dbReference type="eggNOG" id="KOG1904">
    <property type="taxonomic scope" value="Eukaryota"/>
</dbReference>
<dbReference type="HOGENOM" id="CLU_090867_2_0_1"/>